<reference evidence="1" key="1">
    <citation type="submission" date="2023-04" db="EMBL/GenBank/DDBJ databases">
        <title>Draft Genome sequencing of Naganishia species isolated from polar environments using Oxford Nanopore Technology.</title>
        <authorList>
            <person name="Leo P."/>
            <person name="Venkateswaran K."/>
        </authorList>
    </citation>
    <scope>NUCLEOTIDE SEQUENCE</scope>
    <source>
        <strain evidence="1">MNA-CCFEE 5261</strain>
    </source>
</reference>
<keyword evidence="2" id="KW-1185">Reference proteome</keyword>
<evidence type="ECO:0000313" key="2">
    <source>
        <dbReference type="Proteomes" id="UP001241377"/>
    </source>
</evidence>
<name>A0ACC2W2D2_9TREE</name>
<dbReference type="EMBL" id="JASBWR010000034">
    <property type="protein sequence ID" value="KAJ9105598.1"/>
    <property type="molecule type" value="Genomic_DNA"/>
</dbReference>
<proteinExistence type="predicted"/>
<gene>
    <name evidence="1" type="ORF">QFC19_003580</name>
</gene>
<comment type="caution">
    <text evidence="1">The sequence shown here is derived from an EMBL/GenBank/DDBJ whole genome shotgun (WGS) entry which is preliminary data.</text>
</comment>
<dbReference type="Proteomes" id="UP001241377">
    <property type="component" value="Unassembled WGS sequence"/>
</dbReference>
<accession>A0ACC2W2D2</accession>
<organism evidence="1 2">
    <name type="scientific">Naganishia cerealis</name>
    <dbReference type="NCBI Taxonomy" id="610337"/>
    <lineage>
        <taxon>Eukaryota</taxon>
        <taxon>Fungi</taxon>
        <taxon>Dikarya</taxon>
        <taxon>Basidiomycota</taxon>
        <taxon>Agaricomycotina</taxon>
        <taxon>Tremellomycetes</taxon>
        <taxon>Filobasidiales</taxon>
        <taxon>Filobasidiaceae</taxon>
        <taxon>Naganishia</taxon>
    </lineage>
</organism>
<sequence length="541" mass="59815">MVLACLVGGGVLTTTYFTRKMITIEGLDSLAFLAGEPKAVATATLRSRSVVPSENATVSFSKITIMYCTEKTLWAPIVVALGINIFAHAGMWYQNRSESKRVQDEKSSSKDACYYDEKVLRELLKPQGLDPIHIADGIALSSRRGWLLRFLFAIFFQDQTQGASRPRKIIAAIRHHNEAVHELERVIVRYGHKKEADGHVRPGIVVHIMRDFIQCLKKIRKSRKKYTKYVNRKEKGLVQANHGKPSEMLRTQGGPTEFGASTMTLVYVTFPSTKDACAAFKALQEKKQISLGTEKRYAPGNHIMFAPPAKESWLDVGDRASTARIKDFGFYVTFVMTVGVAAALTMIIGSLYNVATLAQIIHWNFLQSFVKQHPNIVGNTSSILPPILVALTNVLLVPLLIEVLAKRKSSRAESELDQAALRLSSSQPVLYICADISNLPCRQDCPPSDLRDLKLLGIVAHLSDSKLVAAIPQAKCSSSVTMSRPSVKVLYVVLVQTKGRRSYLTSNANIANVVASGHCNSHHAAYRPTVRYDLSSTHVSH</sequence>
<protein>
    <submittedName>
        <fullName evidence="1">Uncharacterized protein</fullName>
    </submittedName>
</protein>
<evidence type="ECO:0000313" key="1">
    <source>
        <dbReference type="EMBL" id="KAJ9105598.1"/>
    </source>
</evidence>